<dbReference type="RefSeq" id="WP_125137511.1">
    <property type="nucleotide sequence ID" value="NZ_LR130778.1"/>
</dbReference>
<feature type="domain" description="DUF4143" evidence="2">
    <location>
        <begin position="204"/>
        <end position="350"/>
    </location>
</feature>
<dbReference type="PANTHER" id="PTHR33295">
    <property type="entry name" value="ATPASE"/>
    <property type="match status" value="1"/>
</dbReference>
<dbReference type="EMBL" id="LR130778">
    <property type="protein sequence ID" value="VDN48371.1"/>
    <property type="molecule type" value="Genomic_DNA"/>
</dbReference>
<evidence type="ECO:0000313" key="4">
    <source>
        <dbReference type="Proteomes" id="UP000279029"/>
    </source>
</evidence>
<evidence type="ECO:0008006" key="5">
    <source>
        <dbReference type="Google" id="ProtNLM"/>
    </source>
</evidence>
<keyword evidence="4" id="KW-1185">Reference proteome</keyword>
<evidence type="ECO:0000259" key="1">
    <source>
        <dbReference type="Pfam" id="PF13173"/>
    </source>
</evidence>
<accession>A0A3P7PYZ7</accession>
<dbReference type="InterPro" id="IPR025420">
    <property type="entry name" value="DUF4143"/>
</dbReference>
<organism evidence="3 4">
    <name type="scientific">Petrocella atlantisensis</name>
    <dbReference type="NCBI Taxonomy" id="2173034"/>
    <lineage>
        <taxon>Bacteria</taxon>
        <taxon>Bacillati</taxon>
        <taxon>Bacillota</taxon>
        <taxon>Clostridia</taxon>
        <taxon>Lachnospirales</taxon>
        <taxon>Vallitaleaceae</taxon>
        <taxon>Petrocella</taxon>
    </lineage>
</organism>
<feature type="domain" description="AAA" evidence="1">
    <location>
        <begin position="20"/>
        <end position="150"/>
    </location>
</feature>
<dbReference type="AlphaFoldDB" id="A0A3P7PYZ7"/>
<proteinExistence type="predicted"/>
<name>A0A3P7PYZ7_9FIRM</name>
<dbReference type="Pfam" id="PF13635">
    <property type="entry name" value="DUF4143"/>
    <property type="match status" value="1"/>
</dbReference>
<dbReference type="Pfam" id="PF13173">
    <property type="entry name" value="AAA_14"/>
    <property type="match status" value="1"/>
</dbReference>
<dbReference type="Gene3D" id="3.40.50.300">
    <property type="entry name" value="P-loop containing nucleotide triphosphate hydrolases"/>
    <property type="match status" value="1"/>
</dbReference>
<dbReference type="InterPro" id="IPR041682">
    <property type="entry name" value="AAA_14"/>
</dbReference>
<dbReference type="SUPFAM" id="SSF52540">
    <property type="entry name" value="P-loop containing nucleoside triphosphate hydrolases"/>
    <property type="match status" value="1"/>
</dbReference>
<evidence type="ECO:0000313" key="3">
    <source>
        <dbReference type="EMBL" id="VDN48371.1"/>
    </source>
</evidence>
<sequence length="406" mass="47166">MKSRNQYLNKLLRWKDKQVIKVITGVRRCGKSSLLMLYKDYLEKSNISDDHIIFMNFESMKYIDILDYKSLYTTITKEIKKQDIKTYILLDEIQLIDGWERCINGLLVDYNVDIYLTGSNSYMLSSELATLLSGRYVEIKMLPLSFKEFLDFSEIKTYNNKSLIDERFNSFFRYGGLPSVTLFDDDENLTNELLIGIYNTVVMKDIIQKNSVRDPALLDSLIRFLAANVGSIVSTKKISDYLTSAGRKTTSETIDNYISMVISSFIIYKVNRYDMKGKMHLKTFEKYYLVDTGIRYLLAGSKFIDEGYVLENIVYLELIRREYQVSIGKIGDLEVDFIATKASEKIYVQVSLTISDDKTRKRELKPLLAINDNYPKCIITKDKVAFEDIEGIHVINIIDYLLEDYV</sequence>
<evidence type="ECO:0000259" key="2">
    <source>
        <dbReference type="Pfam" id="PF13635"/>
    </source>
</evidence>
<gene>
    <name evidence="3" type="ORF">PATL70BA_2476</name>
</gene>
<dbReference type="PANTHER" id="PTHR33295:SF20">
    <property type="entry name" value="ATPASE"/>
    <property type="match status" value="1"/>
</dbReference>
<dbReference type="Proteomes" id="UP000279029">
    <property type="component" value="Chromosome"/>
</dbReference>
<dbReference type="InterPro" id="IPR027417">
    <property type="entry name" value="P-loop_NTPase"/>
</dbReference>
<protein>
    <recommendedName>
        <fullName evidence="5">ATPase</fullName>
    </recommendedName>
</protein>
<dbReference type="KEGG" id="cbar:PATL70BA_2476"/>
<reference evidence="3 4" key="1">
    <citation type="submission" date="2018-09" db="EMBL/GenBank/DDBJ databases">
        <authorList>
            <person name="Postec A."/>
        </authorList>
    </citation>
    <scope>NUCLEOTIDE SEQUENCE [LARGE SCALE GENOMIC DNA]</scope>
    <source>
        <strain evidence="3">70B-A</strain>
    </source>
</reference>
<dbReference type="OrthoDB" id="9801684at2"/>